<evidence type="ECO:0000313" key="6">
    <source>
        <dbReference type="Proteomes" id="UP000264071"/>
    </source>
</evidence>
<comment type="function">
    <text evidence="4">Acts as an anti-CsrA protein, binds CsrA and prevents it from repressing translation of its target genes, one of which is flagellin. Binds to flagellin and participates in the assembly of the flagellum.</text>
</comment>
<evidence type="ECO:0000256" key="3">
    <source>
        <dbReference type="ARBA" id="ARBA00022845"/>
    </source>
</evidence>
<dbReference type="PANTHER" id="PTHR39190">
    <property type="entry name" value="FLAGELLAR ASSEMBLY FACTOR FLIW"/>
    <property type="match status" value="1"/>
</dbReference>
<keyword evidence="3 4" id="KW-0810">Translation regulation</keyword>
<dbReference type="Pfam" id="PF02623">
    <property type="entry name" value="FliW"/>
    <property type="match status" value="1"/>
</dbReference>
<comment type="caution">
    <text evidence="5">The sequence shown here is derived from an EMBL/GenBank/DDBJ whole genome shotgun (WGS) entry which is preliminary data.</text>
</comment>
<dbReference type="GO" id="GO:0044780">
    <property type="term" value="P:bacterial-type flagellum assembly"/>
    <property type="evidence" value="ECO:0007669"/>
    <property type="project" value="UniProtKB-UniRule"/>
</dbReference>
<comment type="similarity">
    <text evidence="4">Belongs to the FliW family.</text>
</comment>
<dbReference type="GO" id="GO:0005737">
    <property type="term" value="C:cytoplasm"/>
    <property type="evidence" value="ECO:0007669"/>
    <property type="project" value="UniProtKB-SubCell"/>
</dbReference>
<dbReference type="SUPFAM" id="SSF141457">
    <property type="entry name" value="BH3618-like"/>
    <property type="match status" value="1"/>
</dbReference>
<accession>A0A3D4V3W9</accession>
<comment type="subcellular location">
    <subcellularLocation>
        <location evidence="4">Cytoplasm</location>
    </subcellularLocation>
</comment>
<reference evidence="5 6" key="1">
    <citation type="journal article" date="2018" name="Nat. Biotechnol.">
        <title>A standardized bacterial taxonomy based on genome phylogeny substantially revises the tree of life.</title>
        <authorList>
            <person name="Parks D.H."/>
            <person name="Chuvochina M."/>
            <person name="Waite D.W."/>
            <person name="Rinke C."/>
            <person name="Skarshewski A."/>
            <person name="Chaumeil P.A."/>
            <person name="Hugenholtz P."/>
        </authorList>
    </citation>
    <scope>NUCLEOTIDE SEQUENCE [LARGE SCALE GENOMIC DNA]</scope>
    <source>
        <strain evidence="5">UBA8844</strain>
    </source>
</reference>
<evidence type="ECO:0000256" key="4">
    <source>
        <dbReference type="HAMAP-Rule" id="MF_01185"/>
    </source>
</evidence>
<gene>
    <name evidence="4" type="primary">fliW</name>
    <name evidence="5" type="ORF">DGD08_01145</name>
</gene>
<dbReference type="InterPro" id="IPR024046">
    <property type="entry name" value="Flagellar_assmbl_FliW_dom_sf"/>
</dbReference>
<name>A0A3D4V3W9_9BACT</name>
<proteinExistence type="inferred from homology"/>
<dbReference type="AlphaFoldDB" id="A0A3D4V3W9"/>
<dbReference type="EMBL" id="DPIY01000001">
    <property type="protein sequence ID" value="HCT55796.1"/>
    <property type="molecule type" value="Genomic_DNA"/>
</dbReference>
<keyword evidence="4" id="KW-0143">Chaperone</keyword>
<dbReference type="PANTHER" id="PTHR39190:SF1">
    <property type="entry name" value="FLAGELLAR ASSEMBLY FACTOR FLIW"/>
    <property type="match status" value="1"/>
</dbReference>
<organism evidence="5 6">
    <name type="scientific">Gemmatimonas aurantiaca</name>
    <dbReference type="NCBI Taxonomy" id="173480"/>
    <lineage>
        <taxon>Bacteria</taxon>
        <taxon>Pseudomonadati</taxon>
        <taxon>Gemmatimonadota</taxon>
        <taxon>Gemmatimonadia</taxon>
        <taxon>Gemmatimonadales</taxon>
        <taxon>Gemmatimonadaceae</taxon>
        <taxon>Gemmatimonas</taxon>
    </lineage>
</organism>
<protein>
    <recommendedName>
        <fullName evidence="4">Flagellar assembly factor FliW</fullName>
    </recommendedName>
</protein>
<dbReference type="InterPro" id="IPR003775">
    <property type="entry name" value="Flagellar_assembly_factor_FliW"/>
</dbReference>
<evidence type="ECO:0000256" key="2">
    <source>
        <dbReference type="ARBA" id="ARBA00022795"/>
    </source>
</evidence>
<keyword evidence="2 4" id="KW-1005">Bacterial flagellum biogenesis</keyword>
<comment type="subunit">
    <text evidence="4">Interacts with translational regulator CsrA and flagellin(s).</text>
</comment>
<evidence type="ECO:0000256" key="1">
    <source>
        <dbReference type="ARBA" id="ARBA00022490"/>
    </source>
</evidence>
<keyword evidence="1 4" id="KW-0963">Cytoplasm</keyword>
<dbReference type="Gene3D" id="2.30.290.10">
    <property type="entry name" value="BH3618-like"/>
    <property type="match status" value="1"/>
</dbReference>
<sequence length="163" mass="17373">MGLAVMNASQGTVTITHHFGTIEVSEEAMMTFPTGGLFGFERVTQFALLPAARQGLWWLIAPNADATTFVLADPFVLDGDYAIDLGEREGADLALDDANDAFALVMLTLPEGAAPTANMRAPIVFNLAKRLAAQVVSRDESHELQKPANLALYPLQEGGVSLA</sequence>
<dbReference type="GO" id="GO:0006417">
    <property type="term" value="P:regulation of translation"/>
    <property type="evidence" value="ECO:0007669"/>
    <property type="project" value="UniProtKB-KW"/>
</dbReference>
<dbReference type="HAMAP" id="MF_01185">
    <property type="entry name" value="FliW"/>
    <property type="match status" value="1"/>
</dbReference>
<dbReference type="Proteomes" id="UP000264071">
    <property type="component" value="Unassembled WGS sequence"/>
</dbReference>
<evidence type="ECO:0000313" key="5">
    <source>
        <dbReference type="EMBL" id="HCT55796.1"/>
    </source>
</evidence>